<name>A0A840G2N9_RHOTE</name>
<evidence type="ECO:0000256" key="1">
    <source>
        <dbReference type="SAM" id="SignalP"/>
    </source>
</evidence>
<dbReference type="Gene3D" id="2.40.128.110">
    <property type="entry name" value="Lipid/polyisoprenoid-binding, YceI-like"/>
    <property type="match status" value="1"/>
</dbReference>
<evidence type="ECO:0000313" key="4">
    <source>
        <dbReference type="Proteomes" id="UP000587070"/>
    </source>
</evidence>
<dbReference type="Proteomes" id="UP000587070">
    <property type="component" value="Unassembled WGS sequence"/>
</dbReference>
<protein>
    <submittedName>
        <fullName evidence="3">Polyisoprenoid-binding protein YceI</fullName>
    </submittedName>
</protein>
<dbReference type="InterPro" id="IPR007372">
    <property type="entry name" value="Lipid/polyisoprenoid-bd_YceI"/>
</dbReference>
<keyword evidence="1" id="KW-0732">Signal</keyword>
<dbReference type="EMBL" id="JACIGE010000002">
    <property type="protein sequence ID" value="MBB4246205.1"/>
    <property type="molecule type" value="Genomic_DNA"/>
</dbReference>
<dbReference type="OrthoDB" id="1247465at2"/>
<dbReference type="PANTHER" id="PTHR34406:SF1">
    <property type="entry name" value="PROTEIN YCEI"/>
    <property type="match status" value="1"/>
</dbReference>
<dbReference type="PANTHER" id="PTHR34406">
    <property type="entry name" value="PROTEIN YCEI"/>
    <property type="match status" value="1"/>
</dbReference>
<feature type="chain" id="PRO_5032457398" evidence="1">
    <location>
        <begin position="21"/>
        <end position="194"/>
    </location>
</feature>
<dbReference type="InterPro" id="IPR036761">
    <property type="entry name" value="TTHA0802/YceI-like_sf"/>
</dbReference>
<sequence length="194" mass="20576">MNKTLVAFALAAALPFAAHAAEYQQIQTDKSAINFVYKQMGVSMDGHFRKFAAQLSFDPAKPAAAKAILDVDLASVDAGSSDADQEIAGKQWFNTKAFPTAHFESGSVKALGNNRYEVAGKLTIKGRTQDIVAPATFTPQGNSGVFDGSFTLRRGDFAIGEGGWSAFDIVANDIQVKFRITASSTARSTATSGK</sequence>
<organism evidence="3 4">
    <name type="scientific">Rhodocyclus tenuis</name>
    <name type="common">Rhodospirillum tenue</name>
    <dbReference type="NCBI Taxonomy" id="1066"/>
    <lineage>
        <taxon>Bacteria</taxon>
        <taxon>Pseudomonadati</taxon>
        <taxon>Pseudomonadota</taxon>
        <taxon>Betaproteobacteria</taxon>
        <taxon>Rhodocyclales</taxon>
        <taxon>Rhodocyclaceae</taxon>
        <taxon>Rhodocyclus</taxon>
    </lineage>
</organism>
<dbReference type="AlphaFoldDB" id="A0A840G2N9"/>
<reference evidence="3 4" key="1">
    <citation type="submission" date="2020-08" db="EMBL/GenBank/DDBJ databases">
        <title>Genome sequencing of Purple Non-Sulfur Bacteria from various extreme environments.</title>
        <authorList>
            <person name="Mayer M."/>
        </authorList>
    </citation>
    <scope>NUCLEOTIDE SEQUENCE [LARGE SCALE GENOMIC DNA]</scope>
    <source>
        <strain evidence="3 4">2761</strain>
    </source>
</reference>
<dbReference type="Pfam" id="PF04264">
    <property type="entry name" value="YceI"/>
    <property type="match status" value="1"/>
</dbReference>
<accession>A0A840G2N9</accession>
<comment type="caution">
    <text evidence="3">The sequence shown here is derived from an EMBL/GenBank/DDBJ whole genome shotgun (WGS) entry which is preliminary data.</text>
</comment>
<evidence type="ECO:0000313" key="3">
    <source>
        <dbReference type="EMBL" id="MBB4246205.1"/>
    </source>
</evidence>
<proteinExistence type="predicted"/>
<dbReference type="RefSeq" id="WP_153115758.1">
    <property type="nucleotide sequence ID" value="NZ_JACIGE010000002.1"/>
</dbReference>
<keyword evidence="4" id="KW-1185">Reference proteome</keyword>
<dbReference type="SUPFAM" id="SSF101874">
    <property type="entry name" value="YceI-like"/>
    <property type="match status" value="1"/>
</dbReference>
<gene>
    <name evidence="3" type="ORF">GGD90_000562</name>
</gene>
<feature type="domain" description="Lipid/polyisoprenoid-binding YceI-like" evidence="2">
    <location>
        <begin position="23"/>
        <end position="183"/>
    </location>
</feature>
<dbReference type="SMART" id="SM00867">
    <property type="entry name" value="YceI"/>
    <property type="match status" value="1"/>
</dbReference>
<feature type="signal peptide" evidence="1">
    <location>
        <begin position="1"/>
        <end position="20"/>
    </location>
</feature>
<evidence type="ECO:0000259" key="2">
    <source>
        <dbReference type="SMART" id="SM00867"/>
    </source>
</evidence>